<comment type="catalytic activity">
    <reaction evidence="10">
        <text>L-threonyl-[protein] + FAD = FMN-L-threonyl-[protein] + AMP + H(+)</text>
        <dbReference type="Rhea" id="RHEA:36847"/>
        <dbReference type="Rhea" id="RHEA-COMP:11060"/>
        <dbReference type="Rhea" id="RHEA-COMP:11061"/>
        <dbReference type="ChEBI" id="CHEBI:15378"/>
        <dbReference type="ChEBI" id="CHEBI:30013"/>
        <dbReference type="ChEBI" id="CHEBI:57692"/>
        <dbReference type="ChEBI" id="CHEBI:74257"/>
        <dbReference type="ChEBI" id="CHEBI:456215"/>
        <dbReference type="EC" id="2.7.1.180"/>
    </reaction>
</comment>
<evidence type="ECO:0000256" key="7">
    <source>
        <dbReference type="ARBA" id="ARBA00022827"/>
    </source>
</evidence>
<organism evidence="11 12">
    <name type="scientific">Nonomuraea rosea</name>
    <dbReference type="NCBI Taxonomy" id="638574"/>
    <lineage>
        <taxon>Bacteria</taxon>
        <taxon>Bacillati</taxon>
        <taxon>Actinomycetota</taxon>
        <taxon>Actinomycetes</taxon>
        <taxon>Streptosporangiales</taxon>
        <taxon>Streptosporangiaceae</taxon>
        <taxon>Nonomuraea</taxon>
    </lineage>
</organism>
<dbReference type="EC" id="2.7.1.180" evidence="2"/>
<dbReference type="SUPFAM" id="SSF143631">
    <property type="entry name" value="ApbE-like"/>
    <property type="match status" value="1"/>
</dbReference>
<keyword evidence="12" id="KW-1185">Reference proteome</keyword>
<proteinExistence type="predicted"/>
<evidence type="ECO:0000256" key="4">
    <source>
        <dbReference type="ARBA" id="ARBA00022630"/>
    </source>
</evidence>
<protein>
    <recommendedName>
        <fullName evidence="3">FAD:protein FMN transferase</fullName>
        <ecNumber evidence="2">2.7.1.180</ecNumber>
    </recommendedName>
    <alternativeName>
        <fullName evidence="9">Flavin transferase</fullName>
    </alternativeName>
</protein>
<evidence type="ECO:0000256" key="2">
    <source>
        <dbReference type="ARBA" id="ARBA00011955"/>
    </source>
</evidence>
<evidence type="ECO:0000256" key="1">
    <source>
        <dbReference type="ARBA" id="ARBA00001946"/>
    </source>
</evidence>
<keyword evidence="8" id="KW-0460">Magnesium</keyword>
<sequence length="284" mass="30190">MTTSDIAGSATSNIAGSAMTSHIAGSAMTFPGSTRVEMVMGIPVSVDIRTALPARELAPLLDDAFAWLRWVDDTFNPAKEDSQIGRLNRSQTIRQIPELIEVLHRCDELSRATDGWFEARINGVIDPSGYIKGWALERLSRALSNAGAGDHRITAGEDIRVRGSAAPGKRWRIGIRDPRTNVIRKVVFANDLGIATSGGSTIVNPHTGEVQNALGSVSVIGPDLGVADAYATAIYAMGPLLARRFAAELAASGPYQTMIISRDGQEVSTPGFIDYSGAEARLAG</sequence>
<name>A0ABP6WN17_9ACTN</name>
<keyword evidence="6" id="KW-0479">Metal-binding</keyword>
<evidence type="ECO:0000256" key="3">
    <source>
        <dbReference type="ARBA" id="ARBA00016337"/>
    </source>
</evidence>
<keyword evidence="7" id="KW-0274">FAD</keyword>
<dbReference type="Pfam" id="PF02424">
    <property type="entry name" value="ApbE"/>
    <property type="match status" value="2"/>
</dbReference>
<comment type="caution">
    <text evidence="11">The sequence shown here is derived from an EMBL/GenBank/DDBJ whole genome shotgun (WGS) entry which is preliminary data.</text>
</comment>
<reference evidence="12" key="1">
    <citation type="journal article" date="2019" name="Int. J. Syst. Evol. Microbiol.">
        <title>The Global Catalogue of Microorganisms (GCM) 10K type strain sequencing project: providing services to taxonomists for standard genome sequencing and annotation.</title>
        <authorList>
            <consortium name="The Broad Institute Genomics Platform"/>
            <consortium name="The Broad Institute Genome Sequencing Center for Infectious Disease"/>
            <person name="Wu L."/>
            <person name="Ma J."/>
        </authorList>
    </citation>
    <scope>NUCLEOTIDE SEQUENCE [LARGE SCALE GENOMIC DNA]</scope>
    <source>
        <strain evidence="12">JCM 17326</strain>
    </source>
</reference>
<keyword evidence="5" id="KW-0808">Transferase</keyword>
<gene>
    <name evidence="11" type="ORF">GCM10022419_036780</name>
</gene>
<keyword evidence="4" id="KW-0285">Flavoprotein</keyword>
<comment type="cofactor">
    <cofactor evidence="1">
        <name>Mg(2+)</name>
        <dbReference type="ChEBI" id="CHEBI:18420"/>
    </cofactor>
</comment>
<evidence type="ECO:0000256" key="8">
    <source>
        <dbReference type="ARBA" id="ARBA00022842"/>
    </source>
</evidence>
<dbReference type="InterPro" id="IPR003374">
    <property type="entry name" value="ApbE-like_sf"/>
</dbReference>
<evidence type="ECO:0000256" key="9">
    <source>
        <dbReference type="ARBA" id="ARBA00031306"/>
    </source>
</evidence>
<evidence type="ECO:0000256" key="6">
    <source>
        <dbReference type="ARBA" id="ARBA00022723"/>
    </source>
</evidence>
<dbReference type="PANTHER" id="PTHR30040">
    <property type="entry name" value="THIAMINE BIOSYNTHESIS LIPOPROTEIN APBE"/>
    <property type="match status" value="1"/>
</dbReference>
<evidence type="ECO:0000256" key="5">
    <source>
        <dbReference type="ARBA" id="ARBA00022679"/>
    </source>
</evidence>
<dbReference type="EMBL" id="BAABDQ010000006">
    <property type="protein sequence ID" value="GAA3553014.1"/>
    <property type="molecule type" value="Genomic_DNA"/>
</dbReference>
<evidence type="ECO:0000256" key="10">
    <source>
        <dbReference type="ARBA" id="ARBA00048540"/>
    </source>
</evidence>
<dbReference type="Gene3D" id="3.10.520.10">
    <property type="entry name" value="ApbE-like domains"/>
    <property type="match status" value="2"/>
</dbReference>
<accession>A0ABP6WN17</accession>
<evidence type="ECO:0000313" key="11">
    <source>
        <dbReference type="EMBL" id="GAA3553014.1"/>
    </source>
</evidence>
<dbReference type="PANTHER" id="PTHR30040:SF2">
    <property type="entry name" value="FAD:PROTEIN FMN TRANSFERASE"/>
    <property type="match status" value="1"/>
</dbReference>
<evidence type="ECO:0000313" key="12">
    <source>
        <dbReference type="Proteomes" id="UP001500630"/>
    </source>
</evidence>
<dbReference type="InterPro" id="IPR024932">
    <property type="entry name" value="ApbE"/>
</dbReference>
<dbReference type="Proteomes" id="UP001500630">
    <property type="component" value="Unassembled WGS sequence"/>
</dbReference>